<dbReference type="InterPro" id="IPR016181">
    <property type="entry name" value="Acyl_CoA_acyltransferase"/>
</dbReference>
<dbReference type="Proteomes" id="UP000076962">
    <property type="component" value="Unassembled WGS sequence"/>
</dbReference>
<dbReference type="SUPFAM" id="SSF55729">
    <property type="entry name" value="Acyl-CoA N-acyltransferases (Nat)"/>
    <property type="match status" value="1"/>
</dbReference>
<dbReference type="Pfam" id="PF13302">
    <property type="entry name" value="Acetyltransf_3"/>
    <property type="match status" value="1"/>
</dbReference>
<evidence type="ECO:0000313" key="2">
    <source>
        <dbReference type="EMBL" id="OAD19709.1"/>
    </source>
</evidence>
<comment type="caution">
    <text evidence="2">The sequence shown here is derived from an EMBL/GenBank/DDBJ whole genome shotgun (WGS) entry which is preliminary data.</text>
</comment>
<organism evidence="2 3">
    <name type="scientific">Candidatus Thiomargarita nelsonii</name>
    <dbReference type="NCBI Taxonomy" id="1003181"/>
    <lineage>
        <taxon>Bacteria</taxon>
        <taxon>Pseudomonadati</taxon>
        <taxon>Pseudomonadota</taxon>
        <taxon>Gammaproteobacteria</taxon>
        <taxon>Thiotrichales</taxon>
        <taxon>Thiotrichaceae</taxon>
        <taxon>Thiomargarita</taxon>
    </lineage>
</organism>
<feature type="domain" description="N-acetyltransferase" evidence="1">
    <location>
        <begin position="16"/>
        <end position="170"/>
    </location>
</feature>
<keyword evidence="2" id="KW-0808">Transferase</keyword>
<keyword evidence="3" id="KW-1185">Reference proteome</keyword>
<evidence type="ECO:0000259" key="1">
    <source>
        <dbReference type="PROSITE" id="PS51186"/>
    </source>
</evidence>
<accession>A0A176RVF5</accession>
<reference evidence="2 3" key="1">
    <citation type="submission" date="2016-05" db="EMBL/GenBank/DDBJ databases">
        <title>Single-cell genome of chain-forming Candidatus Thiomargarita nelsonii and comparison to other large sulfur-oxidizing bacteria.</title>
        <authorList>
            <person name="Winkel M."/>
            <person name="Salman V."/>
            <person name="Woyke T."/>
            <person name="Schulz-Vogt H."/>
            <person name="Richter M."/>
            <person name="Flood B."/>
            <person name="Bailey J."/>
            <person name="Amann R."/>
            <person name="Mussmann M."/>
        </authorList>
    </citation>
    <scope>NUCLEOTIDE SEQUENCE [LARGE SCALE GENOMIC DNA]</scope>
    <source>
        <strain evidence="2 3">THI036</strain>
    </source>
</reference>
<dbReference type="Gene3D" id="3.40.630.30">
    <property type="match status" value="1"/>
</dbReference>
<protein>
    <submittedName>
        <fullName evidence="2">N-acetyltransferase</fullName>
    </submittedName>
</protein>
<dbReference type="EMBL" id="LUTY01002694">
    <property type="protein sequence ID" value="OAD19709.1"/>
    <property type="molecule type" value="Genomic_DNA"/>
</dbReference>
<dbReference type="AlphaFoldDB" id="A0A176RVF5"/>
<dbReference type="GO" id="GO:0016747">
    <property type="term" value="F:acyltransferase activity, transferring groups other than amino-acyl groups"/>
    <property type="evidence" value="ECO:0007669"/>
    <property type="project" value="InterPro"/>
</dbReference>
<evidence type="ECO:0000313" key="3">
    <source>
        <dbReference type="Proteomes" id="UP000076962"/>
    </source>
</evidence>
<gene>
    <name evidence="2" type="ORF">THIOM_004641</name>
</gene>
<dbReference type="PANTHER" id="PTHR43415:SF3">
    <property type="entry name" value="GNAT-FAMILY ACETYLTRANSFERASE"/>
    <property type="match status" value="1"/>
</dbReference>
<name>A0A176RVF5_9GAMM</name>
<proteinExistence type="predicted"/>
<dbReference type="PANTHER" id="PTHR43415">
    <property type="entry name" value="SPERMIDINE N(1)-ACETYLTRANSFERASE"/>
    <property type="match status" value="1"/>
</dbReference>
<dbReference type="PROSITE" id="PS51186">
    <property type="entry name" value="GNAT"/>
    <property type="match status" value="1"/>
</dbReference>
<sequence>MENNKRMIFSNQGHSLRLRQTEPEDAPTLLGAYQDESFIRLYHSNNIPLTQEQLANRLAEQDPVELGFVEFMIEHKKYGAIGVAVLGDYSPVHKRAEYLIGLFEEKHRSRGYGTEASLLVLDLAFNIYHLHKIYTYVYDYNKLSQKNTLKFGFKQEGILEEHHYLVQEKRFVNLYVNGMTEARFRNNEKIRRYSLRLLGRDVTQAYEVIELSSDNQLPNEMGKNFLEGWLAQH</sequence>
<dbReference type="InterPro" id="IPR000182">
    <property type="entry name" value="GNAT_dom"/>
</dbReference>